<evidence type="ECO:0000313" key="1">
    <source>
        <dbReference type="EMBL" id="KAI4861864.1"/>
    </source>
</evidence>
<sequence length="279" mass="30720">MDGGNWWWPWADSNNEAAHYAAPEIVVEVVEPEVFLAPAHPYYPAGVPIPAYEPNEAPLPVLLASLGGMLGFALLGTSAIALKANPNLSKSNLALFCWFVLNGCLHCFFEGYFVLNHATIASSQNVLAQLWKEYALSDSRYLTSDFFMLSIETITAFVWGPLCFANAVAIVRGSPARHALRVVVCVAHLYGVALYYGTSLGETYLTGLSHSRPEPLYFWGYYVGFNLPWVIIPTILLFNSVATITVRLGTLDKVHAMLDARRPRHNGTNGVATEPKKTR</sequence>
<keyword evidence="2" id="KW-1185">Reference proteome</keyword>
<name>A0ACB9YR39_9PEZI</name>
<organism evidence="1 2">
    <name type="scientific">Hypoxylon rubiginosum</name>
    <dbReference type="NCBI Taxonomy" id="110542"/>
    <lineage>
        <taxon>Eukaryota</taxon>
        <taxon>Fungi</taxon>
        <taxon>Dikarya</taxon>
        <taxon>Ascomycota</taxon>
        <taxon>Pezizomycotina</taxon>
        <taxon>Sordariomycetes</taxon>
        <taxon>Xylariomycetidae</taxon>
        <taxon>Xylariales</taxon>
        <taxon>Hypoxylaceae</taxon>
        <taxon>Hypoxylon</taxon>
    </lineage>
</organism>
<comment type="caution">
    <text evidence="1">The sequence shown here is derived from an EMBL/GenBank/DDBJ whole genome shotgun (WGS) entry which is preliminary data.</text>
</comment>
<dbReference type="Proteomes" id="UP001497700">
    <property type="component" value="Unassembled WGS sequence"/>
</dbReference>
<accession>A0ACB9YR39</accession>
<gene>
    <name evidence="1" type="ORF">F4820DRAFT_432108</name>
</gene>
<reference evidence="1 2" key="1">
    <citation type="journal article" date="2022" name="New Phytol.">
        <title>Ecological generalism drives hyperdiversity of secondary metabolite gene clusters in xylarialean endophytes.</title>
        <authorList>
            <person name="Franco M.E.E."/>
            <person name="Wisecaver J.H."/>
            <person name="Arnold A.E."/>
            <person name="Ju Y.M."/>
            <person name="Slot J.C."/>
            <person name="Ahrendt S."/>
            <person name="Moore L.P."/>
            <person name="Eastman K.E."/>
            <person name="Scott K."/>
            <person name="Konkel Z."/>
            <person name="Mondo S.J."/>
            <person name="Kuo A."/>
            <person name="Hayes R.D."/>
            <person name="Haridas S."/>
            <person name="Andreopoulos B."/>
            <person name="Riley R."/>
            <person name="LaButti K."/>
            <person name="Pangilinan J."/>
            <person name="Lipzen A."/>
            <person name="Amirebrahimi M."/>
            <person name="Yan J."/>
            <person name="Adam C."/>
            <person name="Keymanesh K."/>
            <person name="Ng V."/>
            <person name="Louie K."/>
            <person name="Northen T."/>
            <person name="Drula E."/>
            <person name="Henrissat B."/>
            <person name="Hsieh H.M."/>
            <person name="Youens-Clark K."/>
            <person name="Lutzoni F."/>
            <person name="Miadlikowska J."/>
            <person name="Eastwood D.C."/>
            <person name="Hamelin R.C."/>
            <person name="Grigoriev I.V."/>
            <person name="U'Ren J.M."/>
        </authorList>
    </citation>
    <scope>NUCLEOTIDE SEQUENCE [LARGE SCALE GENOMIC DNA]</scope>
    <source>
        <strain evidence="1 2">CBS 119005</strain>
    </source>
</reference>
<protein>
    <submittedName>
        <fullName evidence="1">EBP-domain-containing protein</fullName>
    </submittedName>
</protein>
<proteinExistence type="predicted"/>
<evidence type="ECO:0000313" key="2">
    <source>
        <dbReference type="Proteomes" id="UP001497700"/>
    </source>
</evidence>
<dbReference type="EMBL" id="MU393539">
    <property type="protein sequence ID" value="KAI4861864.1"/>
    <property type="molecule type" value="Genomic_DNA"/>
</dbReference>